<feature type="region of interest" description="Disordered" evidence="9">
    <location>
        <begin position="620"/>
        <end position="650"/>
    </location>
</feature>
<evidence type="ECO:0000256" key="7">
    <source>
        <dbReference type="ARBA" id="ARBA00023242"/>
    </source>
</evidence>
<keyword evidence="7" id="KW-0539">Nucleus</keyword>
<keyword evidence="6" id="KW-0653">Protein transport</keyword>
<dbReference type="OMA" id="ANACGCV"/>
<dbReference type="STRING" id="3055.A0A2K3D245"/>
<dbReference type="GO" id="GO:0005737">
    <property type="term" value="C:cytoplasm"/>
    <property type="evidence" value="ECO:0000318"/>
    <property type="project" value="GO_Central"/>
</dbReference>
<evidence type="ECO:0000256" key="2">
    <source>
        <dbReference type="ARBA" id="ARBA00004496"/>
    </source>
</evidence>
<evidence type="ECO:0000256" key="8">
    <source>
        <dbReference type="PROSITE-ProRule" id="PRU00103"/>
    </source>
</evidence>
<dbReference type="Gramene" id="PNW74602">
    <property type="protein sequence ID" value="PNW74602"/>
    <property type="gene ID" value="CHLRE_12g490850v5"/>
</dbReference>
<dbReference type="InterPro" id="IPR040122">
    <property type="entry name" value="Importin_beta"/>
</dbReference>
<dbReference type="Proteomes" id="UP000006906">
    <property type="component" value="Chromosome 12"/>
</dbReference>
<dbReference type="Pfam" id="PF03810">
    <property type="entry name" value="IBN_N"/>
    <property type="match status" value="1"/>
</dbReference>
<dbReference type="AlphaFoldDB" id="A0A2K3D245"/>
<keyword evidence="12" id="KW-1185">Reference proteome</keyword>
<keyword evidence="4" id="KW-0963">Cytoplasm</keyword>
<evidence type="ECO:0000313" key="11">
    <source>
        <dbReference type="EMBL" id="PNW74602.1"/>
    </source>
</evidence>
<dbReference type="GO" id="GO:0061608">
    <property type="term" value="F:nuclear import signal receptor activity"/>
    <property type="evidence" value="ECO:0000318"/>
    <property type="project" value="GO_Central"/>
</dbReference>
<dbReference type="PaxDb" id="3055-EDP05572"/>
<gene>
    <name evidence="11" type="ORF">CHLRE_12g490850v5</name>
</gene>
<evidence type="ECO:0000259" key="10">
    <source>
        <dbReference type="PROSITE" id="PS50166"/>
    </source>
</evidence>
<feature type="repeat" description="HEAT" evidence="8">
    <location>
        <begin position="394"/>
        <end position="432"/>
    </location>
</feature>
<dbReference type="GO" id="GO:0005634">
    <property type="term" value="C:nucleus"/>
    <property type="evidence" value="ECO:0000318"/>
    <property type="project" value="GO_Central"/>
</dbReference>
<dbReference type="ExpressionAtlas" id="A0A2K3D245">
    <property type="expression patterns" value="baseline"/>
</dbReference>
<name>A0A2K3D245_CHLRE</name>
<dbReference type="FunCoup" id="A0A2K3D245">
    <property type="interactions" value="1703"/>
</dbReference>
<dbReference type="InterPro" id="IPR016024">
    <property type="entry name" value="ARM-type_fold"/>
</dbReference>
<dbReference type="PANTHER" id="PTHR10527">
    <property type="entry name" value="IMPORTIN BETA"/>
    <property type="match status" value="1"/>
</dbReference>
<evidence type="ECO:0000256" key="9">
    <source>
        <dbReference type="SAM" id="MobiDB-lite"/>
    </source>
</evidence>
<proteinExistence type="predicted"/>
<feature type="domain" description="Importin N-terminal" evidence="10">
    <location>
        <begin position="29"/>
        <end position="95"/>
    </location>
</feature>
<dbReference type="PROSITE" id="PS50166">
    <property type="entry name" value="IMPORTIN_B_NT"/>
    <property type="match status" value="1"/>
</dbReference>
<keyword evidence="5" id="KW-0677">Repeat</keyword>
<dbReference type="InParanoid" id="A0A2K3D245"/>
<dbReference type="GeneID" id="5716711"/>
<dbReference type="OrthoDB" id="7862313at2759"/>
<evidence type="ECO:0000256" key="5">
    <source>
        <dbReference type="ARBA" id="ARBA00022737"/>
    </source>
</evidence>
<dbReference type="Gene3D" id="1.25.10.10">
    <property type="entry name" value="Leucine-rich Repeat Variant"/>
    <property type="match status" value="1"/>
</dbReference>
<dbReference type="EMBL" id="CM008973">
    <property type="protein sequence ID" value="PNW74602.1"/>
    <property type="molecule type" value="Genomic_DNA"/>
</dbReference>
<sequence>MAQPAVPAPDLDSLLMACLSNNTEAIKAAEAALKKLTGSPALMPELLARAAGHPSPEVRQLAAVLLRKAVTKHWTKLGEQDRAHVQAVLLERLVAEPTHPVRKSLGHLVGVVARHAVPRAEWPGLLEFLGRCAASGEAGHREVALSLLGSLAEHVGEHLAPHVASLLAVVGAGLRDPAPDVVRAAVRCLEPLAGLVAGGPAAGVEAFHGLVAALMEVAAAAHAASPQDDETLVAALQLFVELCEASAPLLGKHLPAVVALAMRVGTDPGTELSTREAALEVVHWIARFKPKQLGRNKELVRQVVTALCAMAAQPPPPDLDPEDDGVLPPSKMATQALDAVALHVPPAAVFPPVMAFAREALAAPQPAARDAGLTCLAVIFEGCREPLRKRLKDVVPLLLSGLRDGEASVRGAAAFALGMAAEFLQPEIVEHYKEVLPLLFPLMAEGNADVCERTCYALDTFCEALEGPEIVPYLQQLVGGLGAVLGCSGPPVQELSLSALASVVAAAGKEFEPYLGSVLPALHPFMSSSAPALAACRCRATETAGLLFEALGGPGGSAQLRALAGPLMELGLQGFKLDSSELREYGHGLFSCIAKSLAADFAPFLPHCVPLALESIAQDDGVFGDDDDEEEEEEDDEDEEEEDNRRAQQLSIRTGVLDEKCAATSALGLFAQACPAAFTPYLEPTLAAFTKQPGGMCRYFHEEVRVQAAEALPRLVLSVYAACPPPPGAAGAAAVLPPVRAVLDVACKELTRALEDSDAAVVAAALQGLTALLRQLGPEPLGGAVLGALSGAVTAVFKSEAPCQAYLDDEDDDGGDDDEEGGGGAAAEEELFTAAVDCMPAFAAAGGADAYAPVFASQHLPALVARLRLPHQPPDLRGVLVGGIAEAAEVLKAHLTPHLGDLLPLLLRELRCSEPINRQNAAFAAGVLAAGCGGAAMAPHLPKLLQALHPLFAATENDGVRDNALGCVARLLTAAADPAAPPPAGPSAAAAGLLPLEAVLPVFLGALPLREDLSEAGAVYGALCALMTGDLAQRIAPLVPQIVSAFGAAAVQQPPLPAAVVGQVAATLAAVAAQYPGPMGPLVAALPDDQKAALQAAAAAAGAAPS</sequence>
<dbReference type="InterPro" id="IPR021133">
    <property type="entry name" value="HEAT_type_2"/>
</dbReference>
<dbReference type="Pfam" id="PF25780">
    <property type="entry name" value="TPR_IPO5"/>
    <property type="match status" value="1"/>
</dbReference>
<dbReference type="GO" id="GO:0006606">
    <property type="term" value="P:protein import into nucleus"/>
    <property type="evidence" value="ECO:0000318"/>
    <property type="project" value="GO_Central"/>
</dbReference>
<dbReference type="InterPro" id="IPR001494">
    <property type="entry name" value="Importin-beta_N"/>
</dbReference>
<dbReference type="SUPFAM" id="SSF48371">
    <property type="entry name" value="ARM repeat"/>
    <property type="match status" value="2"/>
</dbReference>
<dbReference type="RefSeq" id="XP_042918022.1">
    <property type="nucleotide sequence ID" value="XM_043067914.1"/>
</dbReference>
<comment type="subcellular location">
    <subcellularLocation>
        <location evidence="2">Cytoplasm</location>
    </subcellularLocation>
    <subcellularLocation>
        <location evidence="1">Nucleus</location>
    </subcellularLocation>
</comment>
<dbReference type="InterPro" id="IPR011989">
    <property type="entry name" value="ARM-like"/>
</dbReference>
<accession>A0A2K3D245</accession>
<evidence type="ECO:0000256" key="3">
    <source>
        <dbReference type="ARBA" id="ARBA00022448"/>
    </source>
</evidence>
<protein>
    <recommendedName>
        <fullName evidence="10">Importin N-terminal domain-containing protein</fullName>
    </recommendedName>
</protein>
<evidence type="ECO:0000256" key="4">
    <source>
        <dbReference type="ARBA" id="ARBA00022490"/>
    </source>
</evidence>
<reference evidence="11 12" key="1">
    <citation type="journal article" date="2007" name="Science">
        <title>The Chlamydomonas genome reveals the evolution of key animal and plant functions.</title>
        <authorList>
            <person name="Merchant S.S."/>
            <person name="Prochnik S.E."/>
            <person name="Vallon O."/>
            <person name="Harris E.H."/>
            <person name="Karpowicz S.J."/>
            <person name="Witman G.B."/>
            <person name="Terry A."/>
            <person name="Salamov A."/>
            <person name="Fritz-Laylin L.K."/>
            <person name="Marechal-Drouard L."/>
            <person name="Marshall W.F."/>
            <person name="Qu L.H."/>
            <person name="Nelson D.R."/>
            <person name="Sanderfoot A.A."/>
            <person name="Spalding M.H."/>
            <person name="Kapitonov V.V."/>
            <person name="Ren Q."/>
            <person name="Ferris P."/>
            <person name="Lindquist E."/>
            <person name="Shapiro H."/>
            <person name="Lucas S.M."/>
            <person name="Grimwood J."/>
            <person name="Schmutz J."/>
            <person name="Cardol P."/>
            <person name="Cerutti H."/>
            <person name="Chanfreau G."/>
            <person name="Chen C.L."/>
            <person name="Cognat V."/>
            <person name="Croft M.T."/>
            <person name="Dent R."/>
            <person name="Dutcher S."/>
            <person name="Fernandez E."/>
            <person name="Fukuzawa H."/>
            <person name="Gonzalez-Ballester D."/>
            <person name="Gonzalez-Halphen D."/>
            <person name="Hallmann A."/>
            <person name="Hanikenne M."/>
            <person name="Hippler M."/>
            <person name="Inwood W."/>
            <person name="Jabbari K."/>
            <person name="Kalanon M."/>
            <person name="Kuras R."/>
            <person name="Lefebvre P.A."/>
            <person name="Lemaire S.D."/>
            <person name="Lobanov A.V."/>
            <person name="Lohr M."/>
            <person name="Manuell A."/>
            <person name="Meier I."/>
            <person name="Mets L."/>
            <person name="Mittag M."/>
            <person name="Mittelmeier T."/>
            <person name="Moroney J.V."/>
            <person name="Moseley J."/>
            <person name="Napoli C."/>
            <person name="Nedelcu A.M."/>
            <person name="Niyogi K."/>
            <person name="Novoselov S.V."/>
            <person name="Paulsen I.T."/>
            <person name="Pazour G."/>
            <person name="Purton S."/>
            <person name="Ral J.P."/>
            <person name="Riano-Pachon D.M."/>
            <person name="Riekhof W."/>
            <person name="Rymarquis L."/>
            <person name="Schroda M."/>
            <person name="Stern D."/>
            <person name="Umen J."/>
            <person name="Willows R."/>
            <person name="Wilson N."/>
            <person name="Zimmer S.L."/>
            <person name="Allmer J."/>
            <person name="Balk J."/>
            <person name="Bisova K."/>
            <person name="Chen C.J."/>
            <person name="Elias M."/>
            <person name="Gendler K."/>
            <person name="Hauser C."/>
            <person name="Lamb M.R."/>
            <person name="Ledford H."/>
            <person name="Long J.C."/>
            <person name="Minagawa J."/>
            <person name="Page M.D."/>
            <person name="Pan J."/>
            <person name="Pootakham W."/>
            <person name="Roje S."/>
            <person name="Rose A."/>
            <person name="Stahlberg E."/>
            <person name="Terauchi A.M."/>
            <person name="Yang P."/>
            <person name="Ball S."/>
            <person name="Bowler C."/>
            <person name="Dieckmann C.L."/>
            <person name="Gladyshev V.N."/>
            <person name="Green P."/>
            <person name="Jorgensen R."/>
            <person name="Mayfield S."/>
            <person name="Mueller-Roeber B."/>
            <person name="Rajamani S."/>
            <person name="Sayre R.T."/>
            <person name="Brokstein P."/>
            <person name="Dubchak I."/>
            <person name="Goodstein D."/>
            <person name="Hornick L."/>
            <person name="Huang Y.W."/>
            <person name="Jhaveri J."/>
            <person name="Luo Y."/>
            <person name="Martinez D."/>
            <person name="Ngau W.C."/>
            <person name="Otillar B."/>
            <person name="Poliakov A."/>
            <person name="Porter A."/>
            <person name="Szajkowski L."/>
            <person name="Werner G."/>
            <person name="Zhou K."/>
            <person name="Grigoriev I.V."/>
            <person name="Rokhsar D.S."/>
            <person name="Grossman A.R."/>
        </authorList>
    </citation>
    <scope>NUCLEOTIDE SEQUENCE [LARGE SCALE GENOMIC DNA]</scope>
    <source>
        <strain evidence="12">CC-503</strain>
    </source>
</reference>
<dbReference type="SMART" id="SM00913">
    <property type="entry name" value="IBN_N"/>
    <property type="match status" value="1"/>
</dbReference>
<feature type="compositionally biased region" description="Acidic residues" evidence="9">
    <location>
        <begin position="622"/>
        <end position="642"/>
    </location>
</feature>
<dbReference type="InterPro" id="IPR057672">
    <property type="entry name" value="TPR_IPO4/5"/>
</dbReference>
<dbReference type="PROSITE" id="PS50077">
    <property type="entry name" value="HEAT_REPEAT"/>
    <property type="match status" value="1"/>
</dbReference>
<organism evidence="11 12">
    <name type="scientific">Chlamydomonas reinhardtii</name>
    <name type="common">Chlamydomonas smithii</name>
    <dbReference type="NCBI Taxonomy" id="3055"/>
    <lineage>
        <taxon>Eukaryota</taxon>
        <taxon>Viridiplantae</taxon>
        <taxon>Chlorophyta</taxon>
        <taxon>core chlorophytes</taxon>
        <taxon>Chlorophyceae</taxon>
        <taxon>CS clade</taxon>
        <taxon>Chlamydomonadales</taxon>
        <taxon>Chlamydomonadaceae</taxon>
        <taxon>Chlamydomonas</taxon>
    </lineage>
</organism>
<dbReference type="GO" id="GO:0008139">
    <property type="term" value="F:nuclear localization sequence binding"/>
    <property type="evidence" value="ECO:0000318"/>
    <property type="project" value="GO_Central"/>
</dbReference>
<evidence type="ECO:0000256" key="6">
    <source>
        <dbReference type="ARBA" id="ARBA00022927"/>
    </source>
</evidence>
<dbReference type="KEGG" id="cre:CHLRE_12g490850v5"/>
<dbReference type="GO" id="GO:0031267">
    <property type="term" value="F:small GTPase binding"/>
    <property type="evidence" value="ECO:0007669"/>
    <property type="project" value="InterPro"/>
</dbReference>
<dbReference type="Pfam" id="PF13513">
    <property type="entry name" value="HEAT_EZ"/>
    <property type="match status" value="1"/>
</dbReference>
<keyword evidence="3" id="KW-0813">Transport</keyword>
<evidence type="ECO:0000256" key="1">
    <source>
        <dbReference type="ARBA" id="ARBA00004123"/>
    </source>
</evidence>
<evidence type="ECO:0000313" key="12">
    <source>
        <dbReference type="Proteomes" id="UP000006906"/>
    </source>
</evidence>